<dbReference type="InterPro" id="IPR047175">
    <property type="entry name" value="CotS-like"/>
</dbReference>
<organism evidence="2 3">
    <name type="scientific">Falsibacillus albus</name>
    <dbReference type="NCBI Taxonomy" id="2478915"/>
    <lineage>
        <taxon>Bacteria</taxon>
        <taxon>Bacillati</taxon>
        <taxon>Bacillota</taxon>
        <taxon>Bacilli</taxon>
        <taxon>Bacillales</taxon>
        <taxon>Bacillaceae</taxon>
        <taxon>Falsibacillus</taxon>
    </lineage>
</organism>
<dbReference type="Proteomes" id="UP000276770">
    <property type="component" value="Unassembled WGS sequence"/>
</dbReference>
<reference evidence="2 3" key="1">
    <citation type="submission" date="2018-10" db="EMBL/GenBank/DDBJ databases">
        <title>Falsibacillus sp. genome draft.</title>
        <authorList>
            <person name="Shi S."/>
        </authorList>
    </citation>
    <scope>NUCLEOTIDE SEQUENCE [LARGE SCALE GENOMIC DNA]</scope>
    <source>
        <strain evidence="2 3">GY 10110</strain>
    </source>
</reference>
<dbReference type="EMBL" id="RCVZ01000017">
    <property type="protein sequence ID" value="RLQ93102.1"/>
    <property type="molecule type" value="Genomic_DNA"/>
</dbReference>
<dbReference type="RefSeq" id="WP_121682209.1">
    <property type="nucleotide sequence ID" value="NZ_RCVZ01000017.1"/>
</dbReference>
<protein>
    <submittedName>
        <fullName evidence="2">CotS family spore coat protein</fullName>
    </submittedName>
</protein>
<dbReference type="NCBIfam" id="TIGR02906">
    <property type="entry name" value="spore_CotS"/>
    <property type="match status" value="1"/>
</dbReference>
<evidence type="ECO:0000259" key="1">
    <source>
        <dbReference type="Pfam" id="PF01636"/>
    </source>
</evidence>
<feature type="domain" description="Aminoglycoside phosphotransferase" evidence="1">
    <location>
        <begin position="57"/>
        <end position="292"/>
    </location>
</feature>
<dbReference type="Pfam" id="PF01636">
    <property type="entry name" value="APH"/>
    <property type="match status" value="1"/>
</dbReference>
<evidence type="ECO:0000313" key="2">
    <source>
        <dbReference type="EMBL" id="RLQ93102.1"/>
    </source>
</evidence>
<dbReference type="Gene3D" id="3.30.200.20">
    <property type="entry name" value="Phosphorylase Kinase, domain 1"/>
    <property type="match status" value="1"/>
</dbReference>
<keyword evidence="2" id="KW-0946">Virion</keyword>
<accession>A0A3L7JXD6</accession>
<keyword evidence="3" id="KW-1185">Reference proteome</keyword>
<dbReference type="SUPFAM" id="SSF56112">
    <property type="entry name" value="Protein kinase-like (PK-like)"/>
    <property type="match status" value="1"/>
</dbReference>
<dbReference type="GO" id="GO:0042601">
    <property type="term" value="C:endospore-forming forespore"/>
    <property type="evidence" value="ECO:0007669"/>
    <property type="project" value="TreeGrafter"/>
</dbReference>
<comment type="caution">
    <text evidence="2">The sequence shown here is derived from an EMBL/GenBank/DDBJ whole genome shotgun (WGS) entry which is preliminary data.</text>
</comment>
<dbReference type="PANTHER" id="PTHR39179">
    <property type="entry name" value="SPORE COAT PROTEIN I"/>
    <property type="match status" value="1"/>
</dbReference>
<proteinExistence type="predicted"/>
<dbReference type="InterPro" id="IPR011009">
    <property type="entry name" value="Kinase-like_dom_sf"/>
</dbReference>
<dbReference type="OrthoDB" id="9771902at2"/>
<dbReference type="PANTHER" id="PTHR39179:SF1">
    <property type="entry name" value="SPORE COAT PROTEIN I"/>
    <property type="match status" value="1"/>
</dbReference>
<dbReference type="AlphaFoldDB" id="A0A3L7JXD6"/>
<dbReference type="InterPro" id="IPR014255">
    <property type="entry name" value="Spore_coat_CotS"/>
</dbReference>
<dbReference type="Gene3D" id="3.90.1200.10">
    <property type="match status" value="1"/>
</dbReference>
<gene>
    <name evidence="2" type="ORF">D9X91_18910</name>
</gene>
<dbReference type="InterPro" id="IPR002575">
    <property type="entry name" value="Aminoglycoside_PTrfase"/>
</dbReference>
<keyword evidence="2" id="KW-0167">Capsid protein</keyword>
<evidence type="ECO:0000313" key="3">
    <source>
        <dbReference type="Proteomes" id="UP000276770"/>
    </source>
</evidence>
<name>A0A3L7JXD6_9BACI</name>
<sequence length="364" mass="42193">MKNIIESWEVRETDSDFFVPEYIEQLADRVQEFYDFEVYGRTVVTTKPDKGGAIWKLETDKGPKSLKLLHRRPTRSLFSLGAQEYLVMEKKANVPPIIRTRNGNMSVCAGRKLWFVAEWIEPLSPVSKDLEGAKQLCAALGEFHRLSKGYVPPAGAERVSRLHKWPKFYEKMIYKMDWFRNIALAYDEMPASKTLLSVVDKFEKQAKESLDALLHSEYVNLVTKGNQHFGLVHQDYGWSNGQKGAHGMWIIDLDGVSFDLPIRDLRKLITGTMADLFTWDPEWVKEMILAYHNENPITPELFDILIIDLSLPNEFYKNIKEIVYEPEMFLNAETSALIHTIDDLEQSKWAVLEEIKKDWSELIK</sequence>